<keyword evidence="3" id="KW-1185">Reference proteome</keyword>
<feature type="compositionally biased region" description="Low complexity" evidence="1">
    <location>
        <begin position="35"/>
        <end position="45"/>
    </location>
</feature>
<organism evidence="2 3">
    <name type="scientific">Thalassiosira oceanica</name>
    <name type="common">Marine diatom</name>
    <dbReference type="NCBI Taxonomy" id="159749"/>
    <lineage>
        <taxon>Eukaryota</taxon>
        <taxon>Sar</taxon>
        <taxon>Stramenopiles</taxon>
        <taxon>Ochrophyta</taxon>
        <taxon>Bacillariophyta</taxon>
        <taxon>Coscinodiscophyceae</taxon>
        <taxon>Thalassiosirophycidae</taxon>
        <taxon>Thalassiosirales</taxon>
        <taxon>Thalassiosiraceae</taxon>
        <taxon>Thalassiosira</taxon>
    </lineage>
</organism>
<evidence type="ECO:0000313" key="2">
    <source>
        <dbReference type="EMBL" id="EJK70447.1"/>
    </source>
</evidence>
<feature type="compositionally biased region" description="Basic and acidic residues" evidence="1">
    <location>
        <begin position="94"/>
        <end position="115"/>
    </location>
</feature>
<dbReference type="Proteomes" id="UP000266841">
    <property type="component" value="Unassembled WGS sequence"/>
</dbReference>
<reference evidence="2 3" key="1">
    <citation type="journal article" date="2012" name="Genome Biol.">
        <title>Genome and low-iron response of an oceanic diatom adapted to chronic iron limitation.</title>
        <authorList>
            <person name="Lommer M."/>
            <person name="Specht M."/>
            <person name="Roy A.S."/>
            <person name="Kraemer L."/>
            <person name="Andreson R."/>
            <person name="Gutowska M.A."/>
            <person name="Wolf J."/>
            <person name="Bergner S.V."/>
            <person name="Schilhabel M.B."/>
            <person name="Klostermeier U.C."/>
            <person name="Beiko R.G."/>
            <person name="Rosenstiel P."/>
            <person name="Hippler M."/>
            <person name="Laroche J."/>
        </authorList>
    </citation>
    <scope>NUCLEOTIDE SEQUENCE [LARGE SCALE GENOMIC DNA]</scope>
    <source>
        <strain evidence="2 3">CCMP1005</strain>
    </source>
</reference>
<protein>
    <submittedName>
        <fullName evidence="2">Uncharacterized protein</fullName>
    </submittedName>
</protein>
<feature type="region of interest" description="Disordered" evidence="1">
    <location>
        <begin position="11"/>
        <end position="125"/>
    </location>
</feature>
<sequence>QLIVAFALPASRRTSRSLCRPNPTPSGVPEPPRRALPVRAVRSAPGPSFGSNMEDLPVRSSARARRPSSKRGPAARDGAPFFPPAESRSPGCDTRSKALAERKPSHLEDGGRPAKDAPTLPRSDGVLLRRSALVLPSRGTKDGLTLSS</sequence>
<dbReference type="AlphaFoldDB" id="K0TIQ8"/>
<proteinExistence type="predicted"/>
<evidence type="ECO:0000313" key="3">
    <source>
        <dbReference type="Proteomes" id="UP000266841"/>
    </source>
</evidence>
<name>K0TIQ8_THAOC</name>
<dbReference type="EMBL" id="AGNL01008525">
    <property type="protein sequence ID" value="EJK70447.1"/>
    <property type="molecule type" value="Genomic_DNA"/>
</dbReference>
<comment type="caution">
    <text evidence="2">The sequence shown here is derived from an EMBL/GenBank/DDBJ whole genome shotgun (WGS) entry which is preliminary data.</text>
</comment>
<feature type="non-terminal residue" evidence="2">
    <location>
        <position position="1"/>
    </location>
</feature>
<evidence type="ECO:0000256" key="1">
    <source>
        <dbReference type="SAM" id="MobiDB-lite"/>
    </source>
</evidence>
<gene>
    <name evidence="2" type="ORF">THAOC_08196</name>
</gene>
<accession>K0TIQ8</accession>